<accession>A0AAN6ZKA9</accession>
<keyword evidence="1" id="KW-0732">Signal</keyword>
<organism evidence="2 3">
    <name type="scientific">Dichotomopilus funicola</name>
    <dbReference type="NCBI Taxonomy" id="1934379"/>
    <lineage>
        <taxon>Eukaryota</taxon>
        <taxon>Fungi</taxon>
        <taxon>Dikarya</taxon>
        <taxon>Ascomycota</taxon>
        <taxon>Pezizomycotina</taxon>
        <taxon>Sordariomycetes</taxon>
        <taxon>Sordariomycetidae</taxon>
        <taxon>Sordariales</taxon>
        <taxon>Chaetomiaceae</taxon>
        <taxon>Dichotomopilus</taxon>
    </lineage>
</organism>
<evidence type="ECO:0000313" key="3">
    <source>
        <dbReference type="Proteomes" id="UP001302676"/>
    </source>
</evidence>
<evidence type="ECO:0000256" key="1">
    <source>
        <dbReference type="SAM" id="SignalP"/>
    </source>
</evidence>
<protein>
    <submittedName>
        <fullName evidence="2">Uncharacterized protein</fullName>
    </submittedName>
</protein>
<dbReference type="RefSeq" id="XP_062635801.1">
    <property type="nucleotide sequence ID" value="XM_062781160.1"/>
</dbReference>
<dbReference type="Proteomes" id="UP001302676">
    <property type="component" value="Unassembled WGS sequence"/>
</dbReference>
<feature type="chain" id="PRO_5043034780" evidence="1">
    <location>
        <begin position="19"/>
        <end position="153"/>
    </location>
</feature>
<name>A0AAN6ZKA9_9PEZI</name>
<sequence>MQLTALTLLAGAVASVSAAVLAPKNNSTLFINDCALFLYGGEGHSHQKLGVHLNREDRDNLEYFDETRNWPGETGLTRDWTVDWESKSVEFLNMGYLACPTLDGTYTMGLTHKDSLPGTSPGCIVFSVQAFRDDTLVGCDYSEVVNPDDFLKI</sequence>
<evidence type="ECO:0000313" key="2">
    <source>
        <dbReference type="EMBL" id="KAK4142430.1"/>
    </source>
</evidence>
<keyword evidence="3" id="KW-1185">Reference proteome</keyword>
<proteinExistence type="predicted"/>
<gene>
    <name evidence="2" type="ORF">C8A04DRAFT_29878</name>
</gene>
<dbReference type="GeneID" id="87817773"/>
<dbReference type="EMBL" id="MU853597">
    <property type="protein sequence ID" value="KAK4142430.1"/>
    <property type="molecule type" value="Genomic_DNA"/>
</dbReference>
<dbReference type="AlphaFoldDB" id="A0AAN6ZKA9"/>
<reference evidence="2" key="2">
    <citation type="submission" date="2023-05" db="EMBL/GenBank/DDBJ databases">
        <authorList>
            <consortium name="Lawrence Berkeley National Laboratory"/>
            <person name="Steindorff A."/>
            <person name="Hensen N."/>
            <person name="Bonometti L."/>
            <person name="Westerberg I."/>
            <person name="Brannstrom I.O."/>
            <person name="Guillou S."/>
            <person name="Cros-Aarteil S."/>
            <person name="Calhoun S."/>
            <person name="Haridas S."/>
            <person name="Kuo A."/>
            <person name="Mondo S."/>
            <person name="Pangilinan J."/>
            <person name="Riley R."/>
            <person name="Labutti K."/>
            <person name="Andreopoulos B."/>
            <person name="Lipzen A."/>
            <person name="Chen C."/>
            <person name="Yanf M."/>
            <person name="Daum C."/>
            <person name="Ng V."/>
            <person name="Clum A."/>
            <person name="Ohm R."/>
            <person name="Martin F."/>
            <person name="Silar P."/>
            <person name="Natvig D."/>
            <person name="Lalanne C."/>
            <person name="Gautier V."/>
            <person name="Ament-Velasquez S.L."/>
            <person name="Kruys A."/>
            <person name="Hutchinson M.I."/>
            <person name="Powell A.J."/>
            <person name="Barry K."/>
            <person name="Miller A.N."/>
            <person name="Grigoriev I.V."/>
            <person name="Debuchy R."/>
            <person name="Gladieux P."/>
            <person name="Thoren M.H."/>
            <person name="Johannesson H."/>
        </authorList>
    </citation>
    <scope>NUCLEOTIDE SEQUENCE</scope>
    <source>
        <strain evidence="2">CBS 141.50</strain>
    </source>
</reference>
<comment type="caution">
    <text evidence="2">The sequence shown here is derived from an EMBL/GenBank/DDBJ whole genome shotgun (WGS) entry which is preliminary data.</text>
</comment>
<reference evidence="2" key="1">
    <citation type="journal article" date="2023" name="Mol. Phylogenet. Evol.">
        <title>Genome-scale phylogeny and comparative genomics of the fungal order Sordariales.</title>
        <authorList>
            <person name="Hensen N."/>
            <person name="Bonometti L."/>
            <person name="Westerberg I."/>
            <person name="Brannstrom I.O."/>
            <person name="Guillou S."/>
            <person name="Cros-Aarteil S."/>
            <person name="Calhoun S."/>
            <person name="Haridas S."/>
            <person name="Kuo A."/>
            <person name="Mondo S."/>
            <person name="Pangilinan J."/>
            <person name="Riley R."/>
            <person name="LaButti K."/>
            <person name="Andreopoulos B."/>
            <person name="Lipzen A."/>
            <person name="Chen C."/>
            <person name="Yan M."/>
            <person name="Daum C."/>
            <person name="Ng V."/>
            <person name="Clum A."/>
            <person name="Steindorff A."/>
            <person name="Ohm R.A."/>
            <person name="Martin F."/>
            <person name="Silar P."/>
            <person name="Natvig D.O."/>
            <person name="Lalanne C."/>
            <person name="Gautier V."/>
            <person name="Ament-Velasquez S.L."/>
            <person name="Kruys A."/>
            <person name="Hutchinson M.I."/>
            <person name="Powell A.J."/>
            <person name="Barry K."/>
            <person name="Miller A.N."/>
            <person name="Grigoriev I.V."/>
            <person name="Debuchy R."/>
            <person name="Gladieux P."/>
            <person name="Hiltunen Thoren M."/>
            <person name="Johannesson H."/>
        </authorList>
    </citation>
    <scope>NUCLEOTIDE SEQUENCE</scope>
    <source>
        <strain evidence="2">CBS 141.50</strain>
    </source>
</reference>
<feature type="signal peptide" evidence="1">
    <location>
        <begin position="1"/>
        <end position="18"/>
    </location>
</feature>